<dbReference type="PANTHER" id="PTHR43401:SF3">
    <property type="entry name" value="L-GALACTONATE-5-DEHYDROGENASE"/>
    <property type="match status" value="1"/>
</dbReference>
<evidence type="ECO:0000259" key="2">
    <source>
        <dbReference type="Pfam" id="PF00107"/>
    </source>
</evidence>
<dbReference type="SUPFAM" id="SSF51735">
    <property type="entry name" value="NAD(P)-binding Rossmann-fold domains"/>
    <property type="match status" value="1"/>
</dbReference>
<proteinExistence type="predicted"/>
<evidence type="ECO:0000256" key="1">
    <source>
        <dbReference type="ARBA" id="ARBA00023002"/>
    </source>
</evidence>
<keyword evidence="1" id="KW-0560">Oxidoreductase</keyword>
<gene>
    <name evidence="4" type="ORF">HZS80_05650</name>
</gene>
<accession>A0A7Z0RXI1</accession>
<dbReference type="InterPro" id="IPR013149">
    <property type="entry name" value="ADH-like_C"/>
</dbReference>
<dbReference type="PANTHER" id="PTHR43401">
    <property type="entry name" value="L-THREONINE 3-DEHYDROGENASE"/>
    <property type="match status" value="1"/>
</dbReference>
<name>A0A7Z0RXI1_9GAMM</name>
<dbReference type="SUPFAM" id="SSF50129">
    <property type="entry name" value="GroES-like"/>
    <property type="match status" value="1"/>
</dbReference>
<dbReference type="Gene3D" id="3.40.50.720">
    <property type="entry name" value="NAD(P)-binding Rossmann-like Domain"/>
    <property type="match status" value="1"/>
</dbReference>
<organism evidence="4 5">
    <name type="scientific">Vreelandella glaciei</name>
    <dbReference type="NCBI Taxonomy" id="186761"/>
    <lineage>
        <taxon>Bacteria</taxon>
        <taxon>Pseudomonadati</taxon>
        <taxon>Pseudomonadota</taxon>
        <taxon>Gammaproteobacteria</taxon>
        <taxon>Oceanospirillales</taxon>
        <taxon>Halomonadaceae</taxon>
        <taxon>Vreelandella</taxon>
    </lineage>
</organism>
<dbReference type="EMBL" id="JACCDE010000006">
    <property type="protein sequence ID" value="NYS77206.1"/>
    <property type="molecule type" value="Genomic_DNA"/>
</dbReference>
<dbReference type="InterPro" id="IPR011032">
    <property type="entry name" value="GroES-like_sf"/>
</dbReference>
<comment type="caution">
    <text evidence="4">The sequence shown here is derived from an EMBL/GenBank/DDBJ whole genome shotgun (WGS) entry which is preliminary data.</text>
</comment>
<feature type="domain" description="Alcohol dehydrogenase-like C-terminal" evidence="2">
    <location>
        <begin position="170"/>
        <end position="298"/>
    </location>
</feature>
<evidence type="ECO:0000313" key="5">
    <source>
        <dbReference type="Proteomes" id="UP000526892"/>
    </source>
</evidence>
<dbReference type="Pfam" id="PF00107">
    <property type="entry name" value="ADH_zinc_N"/>
    <property type="match status" value="1"/>
</dbReference>
<dbReference type="InterPro" id="IPR050129">
    <property type="entry name" value="Zn_alcohol_dh"/>
</dbReference>
<dbReference type="RefSeq" id="WP_035566562.1">
    <property type="nucleotide sequence ID" value="NZ_JACCDE010000006.1"/>
</dbReference>
<evidence type="ECO:0000313" key="4">
    <source>
        <dbReference type="EMBL" id="NYS77206.1"/>
    </source>
</evidence>
<dbReference type="InterPro" id="IPR036291">
    <property type="entry name" value="NAD(P)-bd_dom_sf"/>
</dbReference>
<sequence>MQVLVCTKPHHLELANADRPECSPGQALLRIRRIGICGTDIHAYGGNQPYFAYPRVLGHELAGEVVEVADNQAQHLLGKQVYVIPYLHCGECRACLQHKTNCCQNMQVIGVHQDGGMAEYLSVPTTHLVVSETLSIDQLALVECMAIGAHAVRRSALQADELAIIVGAGPIGMGVLQVAKSQGARTLMVDTNASRLAFCRDVLGADAVANPQDADVAELISQLNGGALADVVFDATGSPRAMQAGFDLAGHGGRYVLVSVVKADITFNDPDFHKKELTLMGSRNATREDFDNVVALMESGDINAEAMITHRAPLADVPTQMSQWCDPANQVIKAMISIDAEEVRP</sequence>
<dbReference type="Gene3D" id="3.90.180.10">
    <property type="entry name" value="Medium-chain alcohol dehydrogenases, catalytic domain"/>
    <property type="match status" value="1"/>
</dbReference>
<dbReference type="AlphaFoldDB" id="A0A7Z0RXI1"/>
<dbReference type="InterPro" id="IPR013154">
    <property type="entry name" value="ADH-like_N"/>
</dbReference>
<protein>
    <submittedName>
        <fullName evidence="4">Zinc-binding alcohol dehydrogenase family protein</fullName>
    </submittedName>
</protein>
<dbReference type="Proteomes" id="UP000526892">
    <property type="component" value="Unassembled WGS sequence"/>
</dbReference>
<feature type="domain" description="Alcohol dehydrogenase-like N-terminal" evidence="3">
    <location>
        <begin position="24"/>
        <end position="129"/>
    </location>
</feature>
<evidence type="ECO:0000259" key="3">
    <source>
        <dbReference type="Pfam" id="PF08240"/>
    </source>
</evidence>
<dbReference type="CDD" id="cd08261">
    <property type="entry name" value="Zn_ADH7"/>
    <property type="match status" value="1"/>
</dbReference>
<keyword evidence="5" id="KW-1185">Reference proteome</keyword>
<dbReference type="GO" id="GO:0016491">
    <property type="term" value="F:oxidoreductase activity"/>
    <property type="evidence" value="ECO:0007669"/>
    <property type="project" value="UniProtKB-KW"/>
</dbReference>
<dbReference type="Pfam" id="PF08240">
    <property type="entry name" value="ADH_N"/>
    <property type="match status" value="1"/>
</dbReference>
<reference evidence="4 5" key="1">
    <citation type="journal article" date="2003" name="Extremophiles">
        <title>Halomonas glaciei sp. nov. isolated from fast ice of Adelie Land, Antarctica.</title>
        <authorList>
            <person name="Reddy G.S."/>
            <person name="Raghavan P.U."/>
            <person name="Sarita N.B."/>
            <person name="Prakash J.S."/>
            <person name="Nagesh N."/>
            <person name="Delille D."/>
            <person name="Shivaji S."/>
        </authorList>
    </citation>
    <scope>NUCLEOTIDE SEQUENCE [LARGE SCALE GENOMIC DNA]</scope>
    <source>
        <strain evidence="4 5">DD39</strain>
    </source>
</reference>